<name>A0ABU0ZYM6_9FLAO</name>
<dbReference type="EMBL" id="JAVHUL010000005">
    <property type="protein sequence ID" value="MDQ7916561.1"/>
    <property type="molecule type" value="Genomic_DNA"/>
</dbReference>
<dbReference type="InterPro" id="IPR052918">
    <property type="entry name" value="Motility_Chemotaxis_Reg"/>
</dbReference>
<dbReference type="Proteomes" id="UP001230915">
    <property type="component" value="Unassembled WGS sequence"/>
</dbReference>
<keyword evidence="5" id="KW-1185">Reference proteome</keyword>
<sequence length="597" mass="65286">MYYYSLKLQFLSLLLLIISSSIFAQTSLLEKEMGSYASRKNFTLDPSGNLYNFGGVTASEASNINIFPNAIQQNYSGGENDCYIEKRSPEGELLWNTFIGGEGREGIAGALVRGFVYVVGSTTSTSNISTSGAFMEDFLPNTSGGNPSNRFIMKLNENGTKEWATYYRTTVGDATEQIVNYTTDNLGNFYIVGFTQSDENVATVGAFDESLGQASQKGFITKFDANGNRVWGTYYGTSGSQNVTGLDNIAIDQDGNIIVGGNYLGNMPENYFTTSGTYTDGQNLPADVFLAKFDPQGNRLWGLMYGGVDFEQSIDVAVDSQNNYVWFGSTQSQEDIASQGAYQETLGSSNPINSTNDAFLAKFDEDGNRIWSTYYGGQLTDSYGNGSGTLISGLNRNVINFDEDDNIYFASLTKSTNQIATPNTFQDELASVGSFDSYVAKFNPAGERLWGTYFGGLGDDKTRGLLYAGNDEFYLFGETCSTDGIATSNAWYDQELESDVSGFIVKFIPNTLGITEKTNTAFSVWPNPTNGAFTISGKANQLLQVSIYDVHGRKVRDIAHLKVNSPVVLQRKLSTGIYFLNINAKEDQAQNLKLIVN</sequence>
<dbReference type="NCBIfam" id="TIGR04183">
    <property type="entry name" value="Por_Secre_tail"/>
    <property type="match status" value="1"/>
</dbReference>
<dbReference type="RefSeq" id="WP_308863212.1">
    <property type="nucleotide sequence ID" value="NZ_JAVHUL010000005.1"/>
</dbReference>
<gene>
    <name evidence="4" type="ORF">RBU60_03160</name>
</gene>
<keyword evidence="1 2" id="KW-0732">Signal</keyword>
<evidence type="ECO:0000313" key="4">
    <source>
        <dbReference type="EMBL" id="MDQ7916561.1"/>
    </source>
</evidence>
<proteinExistence type="predicted"/>
<accession>A0ABU0ZYM6</accession>
<evidence type="ECO:0000256" key="2">
    <source>
        <dbReference type="SAM" id="SignalP"/>
    </source>
</evidence>
<protein>
    <submittedName>
        <fullName evidence="4">T9SS type A sorting domain-containing protein</fullName>
    </submittedName>
</protein>
<organism evidence="4 5">
    <name type="scientific">Mesonia profundi</name>
    <dbReference type="NCBI Taxonomy" id="3070998"/>
    <lineage>
        <taxon>Bacteria</taxon>
        <taxon>Pseudomonadati</taxon>
        <taxon>Bacteroidota</taxon>
        <taxon>Flavobacteriia</taxon>
        <taxon>Flavobacteriales</taxon>
        <taxon>Flavobacteriaceae</taxon>
        <taxon>Mesonia</taxon>
    </lineage>
</organism>
<comment type="caution">
    <text evidence="4">The sequence shown here is derived from an EMBL/GenBank/DDBJ whole genome shotgun (WGS) entry which is preliminary data.</text>
</comment>
<reference evidence="4 5" key="1">
    <citation type="submission" date="2023-08" db="EMBL/GenBank/DDBJ databases">
        <title>Mesonia sp. MT50, isolated from deep-sea sediment of the Mariana Trench.</title>
        <authorList>
            <person name="Fu H."/>
        </authorList>
    </citation>
    <scope>NUCLEOTIDE SEQUENCE [LARGE SCALE GENOMIC DNA]</scope>
    <source>
        <strain evidence="4 5">MT50</strain>
    </source>
</reference>
<dbReference type="InterPro" id="IPR026444">
    <property type="entry name" value="Secre_tail"/>
</dbReference>
<evidence type="ECO:0000259" key="3">
    <source>
        <dbReference type="Pfam" id="PF18962"/>
    </source>
</evidence>
<dbReference type="InterPro" id="IPR011047">
    <property type="entry name" value="Quinoprotein_ADH-like_sf"/>
</dbReference>
<evidence type="ECO:0000313" key="5">
    <source>
        <dbReference type="Proteomes" id="UP001230915"/>
    </source>
</evidence>
<dbReference type="PANTHER" id="PTHR35580">
    <property type="entry name" value="CELL SURFACE GLYCOPROTEIN (S-LAYER PROTEIN)-LIKE PROTEIN"/>
    <property type="match status" value="1"/>
</dbReference>
<feature type="chain" id="PRO_5046943118" evidence="2">
    <location>
        <begin position="25"/>
        <end position="597"/>
    </location>
</feature>
<dbReference type="PANTHER" id="PTHR35580:SF1">
    <property type="entry name" value="PHYTASE-LIKE DOMAIN-CONTAINING PROTEIN"/>
    <property type="match status" value="1"/>
</dbReference>
<dbReference type="SUPFAM" id="SSF50998">
    <property type="entry name" value="Quinoprotein alcohol dehydrogenase-like"/>
    <property type="match status" value="1"/>
</dbReference>
<feature type="domain" description="Secretion system C-terminal sorting" evidence="3">
    <location>
        <begin position="524"/>
        <end position="596"/>
    </location>
</feature>
<dbReference type="Pfam" id="PF18962">
    <property type="entry name" value="Por_Secre_tail"/>
    <property type="match status" value="1"/>
</dbReference>
<evidence type="ECO:0000256" key="1">
    <source>
        <dbReference type="ARBA" id="ARBA00022729"/>
    </source>
</evidence>
<feature type="signal peptide" evidence="2">
    <location>
        <begin position="1"/>
        <end position="24"/>
    </location>
</feature>